<name>A0AAV0CX22_9ASTE</name>
<keyword evidence="3" id="KW-1185">Reference proteome</keyword>
<dbReference type="EMBL" id="CAMAPF010000047">
    <property type="protein sequence ID" value="CAH9084612.1"/>
    <property type="molecule type" value="Genomic_DNA"/>
</dbReference>
<feature type="compositionally biased region" description="Polar residues" evidence="1">
    <location>
        <begin position="100"/>
        <end position="118"/>
    </location>
</feature>
<evidence type="ECO:0000256" key="1">
    <source>
        <dbReference type="SAM" id="MobiDB-lite"/>
    </source>
</evidence>
<sequence length="118" mass="12909">MVEPYSLLAVKTTHPALHMQPKSVLDGGKLTPALDLKSEKGWPVDPLHATSTRSFSVRILHFGNSSEAETDPNWAIRKKYRDNLVPDTYDGLNGLKDGQEVSSATKNEDGNLTCSEDG</sequence>
<accession>A0AAV0CX22</accession>
<reference evidence="2" key="1">
    <citation type="submission" date="2022-07" db="EMBL/GenBank/DDBJ databases">
        <authorList>
            <person name="Macas J."/>
            <person name="Novak P."/>
            <person name="Neumann P."/>
        </authorList>
    </citation>
    <scope>NUCLEOTIDE SEQUENCE</scope>
</reference>
<comment type="caution">
    <text evidence="2">The sequence shown here is derived from an EMBL/GenBank/DDBJ whole genome shotgun (WGS) entry which is preliminary data.</text>
</comment>
<organism evidence="2 3">
    <name type="scientific">Cuscuta epithymum</name>
    <dbReference type="NCBI Taxonomy" id="186058"/>
    <lineage>
        <taxon>Eukaryota</taxon>
        <taxon>Viridiplantae</taxon>
        <taxon>Streptophyta</taxon>
        <taxon>Embryophyta</taxon>
        <taxon>Tracheophyta</taxon>
        <taxon>Spermatophyta</taxon>
        <taxon>Magnoliopsida</taxon>
        <taxon>eudicotyledons</taxon>
        <taxon>Gunneridae</taxon>
        <taxon>Pentapetalae</taxon>
        <taxon>asterids</taxon>
        <taxon>lamiids</taxon>
        <taxon>Solanales</taxon>
        <taxon>Convolvulaceae</taxon>
        <taxon>Cuscuteae</taxon>
        <taxon>Cuscuta</taxon>
        <taxon>Cuscuta subgen. Cuscuta</taxon>
    </lineage>
</organism>
<feature type="region of interest" description="Disordered" evidence="1">
    <location>
        <begin position="91"/>
        <end position="118"/>
    </location>
</feature>
<gene>
    <name evidence="2" type="ORF">CEPIT_LOCUS8938</name>
</gene>
<proteinExistence type="predicted"/>
<dbReference type="AlphaFoldDB" id="A0AAV0CX22"/>
<evidence type="ECO:0000313" key="3">
    <source>
        <dbReference type="Proteomes" id="UP001152523"/>
    </source>
</evidence>
<dbReference type="Proteomes" id="UP001152523">
    <property type="component" value="Unassembled WGS sequence"/>
</dbReference>
<protein>
    <submittedName>
        <fullName evidence="2">Uncharacterized protein</fullName>
    </submittedName>
</protein>
<evidence type="ECO:0000313" key="2">
    <source>
        <dbReference type="EMBL" id="CAH9084612.1"/>
    </source>
</evidence>